<keyword evidence="2" id="KW-1185">Reference proteome</keyword>
<dbReference type="AlphaFoldDB" id="B8IPD4"/>
<name>B8IPD4_METNO</name>
<sequence>MLALDAYNVFRRKHEPALNCAVRQDRPVPDFVRGDTWDYAGTVQTSGQTPAGFKPEAAREATTCRGYYLFYALNT</sequence>
<evidence type="ECO:0000313" key="2">
    <source>
        <dbReference type="Proteomes" id="UP000008207"/>
    </source>
</evidence>
<gene>
    <name evidence="1" type="ordered locus">Mnod_7489</name>
</gene>
<protein>
    <submittedName>
        <fullName evidence="1">Uncharacterized protein</fullName>
    </submittedName>
</protein>
<dbReference type="OrthoDB" id="7997982at2"/>
<reference evidence="1 2" key="1">
    <citation type="submission" date="2009-01" db="EMBL/GenBank/DDBJ databases">
        <title>Complete sequence of chromosome of Methylobacterium nodulans ORS 2060.</title>
        <authorList>
            <consortium name="US DOE Joint Genome Institute"/>
            <person name="Lucas S."/>
            <person name="Copeland A."/>
            <person name="Lapidus A."/>
            <person name="Glavina del Rio T."/>
            <person name="Dalin E."/>
            <person name="Tice H."/>
            <person name="Bruce D."/>
            <person name="Goodwin L."/>
            <person name="Pitluck S."/>
            <person name="Sims D."/>
            <person name="Brettin T."/>
            <person name="Detter J.C."/>
            <person name="Han C."/>
            <person name="Larimer F."/>
            <person name="Land M."/>
            <person name="Hauser L."/>
            <person name="Kyrpides N."/>
            <person name="Ivanova N."/>
            <person name="Marx C.J."/>
            <person name="Richardson P."/>
        </authorList>
    </citation>
    <scope>NUCLEOTIDE SEQUENCE [LARGE SCALE GENOMIC DNA]</scope>
    <source>
        <strain evidence="2">LMG 21967 / CNCM I-2342 / ORS 2060</strain>
    </source>
</reference>
<dbReference type="RefSeq" id="WP_015933783.1">
    <property type="nucleotide sequence ID" value="NC_011894.1"/>
</dbReference>
<dbReference type="KEGG" id="mno:Mnod_7489"/>
<organism evidence="1 2">
    <name type="scientific">Methylobacterium nodulans (strain LMG 21967 / CNCM I-2342 / ORS 2060)</name>
    <dbReference type="NCBI Taxonomy" id="460265"/>
    <lineage>
        <taxon>Bacteria</taxon>
        <taxon>Pseudomonadati</taxon>
        <taxon>Pseudomonadota</taxon>
        <taxon>Alphaproteobacteria</taxon>
        <taxon>Hyphomicrobiales</taxon>
        <taxon>Methylobacteriaceae</taxon>
        <taxon>Methylobacterium</taxon>
    </lineage>
</organism>
<evidence type="ECO:0000313" key="1">
    <source>
        <dbReference type="EMBL" id="ACL62226.1"/>
    </source>
</evidence>
<dbReference type="eggNOG" id="ENOG5030X0I">
    <property type="taxonomic scope" value="Bacteria"/>
</dbReference>
<dbReference type="HOGENOM" id="CLU_187615_1_0_5"/>
<accession>B8IPD4</accession>
<proteinExistence type="predicted"/>
<dbReference type="Proteomes" id="UP000008207">
    <property type="component" value="Chromosome"/>
</dbReference>
<dbReference type="EMBL" id="CP001349">
    <property type="protein sequence ID" value="ACL62226.1"/>
    <property type="molecule type" value="Genomic_DNA"/>
</dbReference>